<dbReference type="Pfam" id="PF18126">
    <property type="entry name" value="Mitoc_mL59"/>
    <property type="match status" value="1"/>
</dbReference>
<evidence type="ECO:0000313" key="6">
    <source>
        <dbReference type="Proteomes" id="UP000836402"/>
    </source>
</evidence>
<dbReference type="EMBL" id="CAJHJG010000124">
    <property type="protein sequence ID" value="CAD6897766.1"/>
    <property type="molecule type" value="Genomic_DNA"/>
</dbReference>
<accession>A0A177V0R8</accession>
<dbReference type="InterPro" id="IPR040922">
    <property type="entry name" value="Ribosomal_mL59_dom"/>
</dbReference>
<proteinExistence type="predicted"/>
<evidence type="ECO:0000313" key="4">
    <source>
        <dbReference type="EMBL" id="KAE8262292.1"/>
    </source>
</evidence>
<feature type="compositionally biased region" description="Basic and acidic residues" evidence="1">
    <location>
        <begin position="238"/>
        <end position="270"/>
    </location>
</feature>
<sequence>MLLFHSQVRALARVGAAVTGPALASASSRGVRCASTESAASPDASTTKAKTGARKKSSKTTATTKGATEPGAASEGAADLDVNAATTHASQRNPFLPFKNPNTGRYIPPMSLRRQAQLAKAAHRVGMLDQLPTGPKVDKLRIRMARNEAALQREQRMAEFKAANGGQSMWSALVADVRARSKETLPETPASAAGSDVAKRIDALRVASEEAAARLARDHFATKGPYSGRNPKTMFKGHKPERQREKKLKDRAERMEAMGDTVQEWRDAKAQTKKKSQPTLPF</sequence>
<evidence type="ECO:0000313" key="5">
    <source>
        <dbReference type="Proteomes" id="UP000077671"/>
    </source>
</evidence>
<dbReference type="Proteomes" id="UP000836402">
    <property type="component" value="Unassembled WGS sequence"/>
</dbReference>
<feature type="domain" description="Large ribosomal subunit protein mL59" evidence="2">
    <location>
        <begin position="63"/>
        <end position="266"/>
    </location>
</feature>
<reference evidence="4" key="1">
    <citation type="submission" date="2016-04" db="EMBL/GenBank/DDBJ databases">
        <authorList>
            <person name="Nguyen H.D."/>
            <person name="Kesanakurti P."/>
            <person name="Cullis J."/>
            <person name="Levesque C.A."/>
            <person name="Hambleton S."/>
        </authorList>
    </citation>
    <scope>NUCLEOTIDE SEQUENCE</scope>
    <source>
        <strain evidence="4">DAOMC 238032</strain>
    </source>
</reference>
<dbReference type="InterPro" id="IPR037507">
    <property type="entry name" value="Ribosomal_mL59"/>
</dbReference>
<comment type="caution">
    <text evidence="4">The sequence shown here is derived from an EMBL/GenBank/DDBJ whole genome shotgun (WGS) entry which is preliminary data.</text>
</comment>
<protein>
    <recommendedName>
        <fullName evidence="2">Large ribosomal subunit protein mL59 domain-containing protein</fullName>
    </recommendedName>
</protein>
<dbReference type="PANTHER" id="PTHR28041:SF1">
    <property type="entry name" value="LARGE RIBOSOMAL SUBUNIT PROTEIN ML59"/>
    <property type="match status" value="1"/>
</dbReference>
<evidence type="ECO:0000313" key="3">
    <source>
        <dbReference type="EMBL" id="CAD6897766.1"/>
    </source>
</evidence>
<feature type="region of interest" description="Disordered" evidence="1">
    <location>
        <begin position="215"/>
        <end position="282"/>
    </location>
</feature>
<gene>
    <name evidence="4" type="ORF">A4X03_0g2567</name>
    <name evidence="3" type="ORF">JKIAZH3_G417</name>
</gene>
<dbReference type="AlphaFoldDB" id="A0A177V0R8"/>
<reference evidence="4" key="2">
    <citation type="journal article" date="2019" name="IMA Fungus">
        <title>Genome sequencing and comparison of five Tilletia species to identify candidate genes for the detection of regulated species infecting wheat.</title>
        <authorList>
            <person name="Nguyen H.D.T."/>
            <person name="Sultana T."/>
            <person name="Kesanakurti P."/>
            <person name="Hambleton S."/>
        </authorList>
    </citation>
    <scope>NUCLEOTIDE SEQUENCE</scope>
    <source>
        <strain evidence="4">DAOMC 238032</strain>
    </source>
</reference>
<name>A0A177V0R8_9BASI</name>
<organism evidence="4 5">
    <name type="scientific">Tilletia caries</name>
    <name type="common">wheat bunt fungus</name>
    <dbReference type="NCBI Taxonomy" id="13290"/>
    <lineage>
        <taxon>Eukaryota</taxon>
        <taxon>Fungi</taxon>
        <taxon>Dikarya</taxon>
        <taxon>Basidiomycota</taxon>
        <taxon>Ustilaginomycotina</taxon>
        <taxon>Exobasidiomycetes</taxon>
        <taxon>Tilletiales</taxon>
        <taxon>Tilletiaceae</taxon>
        <taxon>Tilletia</taxon>
    </lineage>
</organism>
<dbReference type="GO" id="GO:0005762">
    <property type="term" value="C:mitochondrial large ribosomal subunit"/>
    <property type="evidence" value="ECO:0007669"/>
    <property type="project" value="InterPro"/>
</dbReference>
<feature type="compositionally biased region" description="Low complexity" evidence="1">
    <location>
        <begin position="59"/>
        <end position="73"/>
    </location>
</feature>
<dbReference type="Proteomes" id="UP000077671">
    <property type="component" value="Unassembled WGS sequence"/>
</dbReference>
<evidence type="ECO:0000256" key="1">
    <source>
        <dbReference type="SAM" id="MobiDB-lite"/>
    </source>
</evidence>
<reference evidence="3" key="3">
    <citation type="submission" date="2020-10" db="EMBL/GenBank/DDBJ databases">
        <authorList>
            <person name="Sedaghatjoo S."/>
        </authorList>
    </citation>
    <scope>NUCLEOTIDE SEQUENCE</scope>
    <source>
        <strain evidence="3">AZH3</strain>
    </source>
</reference>
<dbReference type="GO" id="GO:0003735">
    <property type="term" value="F:structural constituent of ribosome"/>
    <property type="evidence" value="ECO:0007669"/>
    <property type="project" value="InterPro"/>
</dbReference>
<dbReference type="EMBL" id="LWDD02000255">
    <property type="protein sequence ID" value="KAE8262292.1"/>
    <property type="molecule type" value="Genomic_DNA"/>
</dbReference>
<feature type="region of interest" description="Disordered" evidence="1">
    <location>
        <begin position="25"/>
        <end position="77"/>
    </location>
</feature>
<dbReference type="PANTHER" id="PTHR28041">
    <property type="entry name" value="54S RIBOSOMAL PROTEIN L25, MITOCHONDRIAL"/>
    <property type="match status" value="1"/>
</dbReference>
<keyword evidence="6" id="KW-1185">Reference proteome</keyword>
<evidence type="ECO:0000259" key="2">
    <source>
        <dbReference type="Pfam" id="PF18126"/>
    </source>
</evidence>